<dbReference type="AlphaFoldDB" id="A0A1I7TT61"/>
<sequence length="111" mass="11896">MTSVHPCRKRLQSGLPTLEHTGMAEMTLSISLQLKTSPLQNASAPYAVAERTIIPPNAALSDEETLFAPAVNAGESKVDLHHKALCPLSETTPPQPNTGTETCNQMDEMAI</sequence>
<feature type="compositionally biased region" description="Polar residues" evidence="1">
    <location>
        <begin position="89"/>
        <end position="105"/>
    </location>
</feature>
<name>A0A1I7TT61_9PELO</name>
<evidence type="ECO:0000256" key="1">
    <source>
        <dbReference type="SAM" id="MobiDB-lite"/>
    </source>
</evidence>
<reference evidence="3" key="1">
    <citation type="submission" date="2016-11" db="UniProtKB">
        <authorList>
            <consortium name="WormBaseParasite"/>
        </authorList>
    </citation>
    <scope>IDENTIFICATION</scope>
</reference>
<organism evidence="2 3">
    <name type="scientific">Caenorhabditis tropicalis</name>
    <dbReference type="NCBI Taxonomy" id="1561998"/>
    <lineage>
        <taxon>Eukaryota</taxon>
        <taxon>Metazoa</taxon>
        <taxon>Ecdysozoa</taxon>
        <taxon>Nematoda</taxon>
        <taxon>Chromadorea</taxon>
        <taxon>Rhabditida</taxon>
        <taxon>Rhabditina</taxon>
        <taxon>Rhabditomorpha</taxon>
        <taxon>Rhabditoidea</taxon>
        <taxon>Rhabditidae</taxon>
        <taxon>Peloderinae</taxon>
        <taxon>Caenorhabditis</taxon>
    </lineage>
</organism>
<proteinExistence type="predicted"/>
<protein>
    <submittedName>
        <fullName evidence="3">Uncharacterized protein</fullName>
    </submittedName>
</protein>
<dbReference type="Proteomes" id="UP000095282">
    <property type="component" value="Unplaced"/>
</dbReference>
<dbReference type="WBParaSite" id="Csp11.Scaffold629.g11523.t1">
    <property type="protein sequence ID" value="Csp11.Scaffold629.g11523.t1"/>
    <property type="gene ID" value="Csp11.Scaffold629.g11523"/>
</dbReference>
<accession>A0A1I7TT61</accession>
<evidence type="ECO:0000313" key="2">
    <source>
        <dbReference type="Proteomes" id="UP000095282"/>
    </source>
</evidence>
<feature type="region of interest" description="Disordered" evidence="1">
    <location>
        <begin position="87"/>
        <end position="106"/>
    </location>
</feature>
<evidence type="ECO:0000313" key="3">
    <source>
        <dbReference type="WBParaSite" id="Csp11.Scaffold629.g11523.t1"/>
    </source>
</evidence>
<keyword evidence="2" id="KW-1185">Reference proteome</keyword>